<dbReference type="AlphaFoldDB" id="A0A212KC06"/>
<dbReference type="EMBL" id="FLUQ01000005">
    <property type="protein sequence ID" value="SBW09284.1"/>
    <property type="molecule type" value="Genomic_DNA"/>
</dbReference>
<proteinExistence type="predicted"/>
<name>A0A212KC06_9DELT</name>
<protein>
    <submittedName>
        <fullName evidence="1">Uncharacterized protein</fullName>
    </submittedName>
</protein>
<gene>
    <name evidence="1" type="ORF">KL86DPRO_50122</name>
</gene>
<dbReference type="InterPro" id="IPR054194">
    <property type="entry name" value="DUF6899"/>
</dbReference>
<organism evidence="1">
    <name type="scientific">uncultured delta proteobacterium</name>
    <dbReference type="NCBI Taxonomy" id="34034"/>
    <lineage>
        <taxon>Bacteria</taxon>
        <taxon>Deltaproteobacteria</taxon>
        <taxon>environmental samples</taxon>
    </lineage>
</organism>
<sequence>MPYIKQDKRDVLDPHLARLAREVTTEGELNYCVYKLSCLLIDKIGESYSNYSMCSSAMEHAKLEWYRRRVAPYEDKKIQENGDI</sequence>
<accession>A0A212KC06</accession>
<reference evidence="1" key="1">
    <citation type="submission" date="2016-04" db="EMBL/GenBank/DDBJ databases">
        <authorList>
            <person name="Evans L.H."/>
            <person name="Alamgir A."/>
            <person name="Owens N."/>
            <person name="Weber N.D."/>
            <person name="Virtaneva K."/>
            <person name="Barbian K."/>
            <person name="Babar A."/>
            <person name="Rosenke K."/>
        </authorList>
    </citation>
    <scope>NUCLEOTIDE SEQUENCE</scope>
    <source>
        <strain evidence="1">86</strain>
    </source>
</reference>
<dbReference type="Pfam" id="PF21840">
    <property type="entry name" value="DUF6899"/>
    <property type="match status" value="1"/>
</dbReference>
<evidence type="ECO:0000313" key="1">
    <source>
        <dbReference type="EMBL" id="SBW09284.1"/>
    </source>
</evidence>